<dbReference type="Proteomes" id="UP000217448">
    <property type="component" value="Unassembled WGS sequence"/>
</dbReference>
<keyword evidence="2" id="KW-1185">Reference proteome</keyword>
<dbReference type="EMBL" id="NTHN02000075">
    <property type="protein sequence ID" value="MCT4373211.1"/>
    <property type="molecule type" value="Genomic_DNA"/>
</dbReference>
<gene>
    <name evidence="1" type="ORF">CLG85_024140</name>
</gene>
<evidence type="ECO:0000313" key="1">
    <source>
        <dbReference type="EMBL" id="MCT4373211.1"/>
    </source>
</evidence>
<evidence type="ECO:0000313" key="2">
    <source>
        <dbReference type="Proteomes" id="UP000217448"/>
    </source>
</evidence>
<proteinExistence type="predicted"/>
<dbReference type="RefSeq" id="WP_176476673.1">
    <property type="nucleotide sequence ID" value="NZ_NTHN02000075.1"/>
</dbReference>
<reference evidence="2" key="1">
    <citation type="submission" date="2023-07" db="EMBL/GenBank/DDBJ databases">
        <title>Yangia mangrovi SAOS 153D genome.</title>
        <authorList>
            <person name="Verma A."/>
            <person name="Pal Y."/>
            <person name="Sundharam S."/>
            <person name="Bisht B."/>
            <person name="Srinivasan K."/>
        </authorList>
    </citation>
    <scope>NUCLEOTIDE SEQUENCE [LARGE SCALE GENOMIC DNA]</scope>
    <source>
        <strain evidence="2">SAOS 153D</strain>
    </source>
</reference>
<protein>
    <submittedName>
        <fullName evidence="1">Uncharacterized protein</fullName>
    </submittedName>
</protein>
<comment type="caution">
    <text evidence="1">The sequence shown here is derived from an EMBL/GenBank/DDBJ whole genome shotgun (WGS) entry which is preliminary data.</text>
</comment>
<organism evidence="1 2">
    <name type="scientific">Alloyangia mangrovi</name>
    <dbReference type="NCBI Taxonomy" id="1779329"/>
    <lineage>
        <taxon>Bacteria</taxon>
        <taxon>Pseudomonadati</taxon>
        <taxon>Pseudomonadota</taxon>
        <taxon>Alphaproteobacteria</taxon>
        <taxon>Rhodobacterales</taxon>
        <taxon>Roseobacteraceae</taxon>
        <taxon>Alloyangia</taxon>
    </lineage>
</organism>
<accession>A0ABT2KSS0</accession>
<name>A0ABT2KSS0_9RHOB</name>
<sequence length="54" mass="6036">MPLPAAAKGRARLSWHSRNAYMGFGDRVFMECRGRDHAPLFGAINQQVIYGGRT</sequence>